<reference evidence="3 4" key="1">
    <citation type="journal article" date="2015" name="Genome Announc.">
        <title>Genome Assemblies of Three Soil-Associated Devosia species: D. insulae, D. limi, and D. soli.</title>
        <authorList>
            <person name="Hassan Y.I."/>
            <person name="Lepp D."/>
            <person name="Zhou T."/>
        </authorList>
    </citation>
    <scope>NUCLEOTIDE SEQUENCE [LARGE SCALE GENOMIC DNA]</scope>
    <source>
        <strain evidence="3 4">DS-56</strain>
    </source>
</reference>
<comment type="similarity">
    <text evidence="1">Belongs to the short-chain dehydrogenases/reductases (SDR) family.</text>
</comment>
<evidence type="ECO:0000256" key="2">
    <source>
        <dbReference type="ARBA" id="ARBA00023002"/>
    </source>
</evidence>
<dbReference type="PANTHER" id="PTHR42760">
    <property type="entry name" value="SHORT-CHAIN DEHYDROGENASES/REDUCTASES FAMILY MEMBER"/>
    <property type="match status" value="1"/>
</dbReference>
<comment type="caution">
    <text evidence="3">The sequence shown here is derived from an EMBL/GenBank/DDBJ whole genome shotgun (WGS) entry which is preliminary data.</text>
</comment>
<dbReference type="SUPFAM" id="SSF51735">
    <property type="entry name" value="NAD(P)-binding Rossmann-fold domains"/>
    <property type="match status" value="1"/>
</dbReference>
<dbReference type="FunFam" id="3.40.50.720:FF:000084">
    <property type="entry name" value="Short-chain dehydrogenase reductase"/>
    <property type="match status" value="1"/>
</dbReference>
<dbReference type="Pfam" id="PF13561">
    <property type="entry name" value="adh_short_C2"/>
    <property type="match status" value="1"/>
</dbReference>
<evidence type="ECO:0000256" key="1">
    <source>
        <dbReference type="ARBA" id="ARBA00006484"/>
    </source>
</evidence>
<sequence>MQVELNGRVALVTGAAGAIGRAIARRLSDNGASVVVADINREGAEAYAATLPGAMAATIDISSRDSAEAGVAETIARYGRIDILVNNAGVNSFVHRVNIDTFPLEEWERITRIDLDGLYLMSHAALQPMVRQGEGGRIINIASVVGLAAMRLQSPFVAAKAGIIHMTRSMALELGPQGILTNAIAPGSIMTEGTRSLFYGADGKFAGRTAEFMQHLPLGRPGTPEEIAEAVLFLSSPGAGYINGQVLAVDGGWTAGYMM</sequence>
<dbReference type="RefSeq" id="WP_069910688.1">
    <property type="nucleotide sequence ID" value="NZ_LAJE02000234.1"/>
</dbReference>
<keyword evidence="4" id="KW-1185">Reference proteome</keyword>
<protein>
    <submittedName>
        <fullName evidence="3">Short-chain dehydrogenase</fullName>
    </submittedName>
</protein>
<accession>A0A1E5XNB7</accession>
<dbReference type="PRINTS" id="PR00081">
    <property type="entry name" value="GDHRDH"/>
</dbReference>
<dbReference type="Gene3D" id="3.40.50.720">
    <property type="entry name" value="NAD(P)-binding Rossmann-like Domain"/>
    <property type="match status" value="1"/>
</dbReference>
<dbReference type="InterPro" id="IPR036291">
    <property type="entry name" value="NAD(P)-bd_dom_sf"/>
</dbReference>
<dbReference type="GO" id="GO:0016616">
    <property type="term" value="F:oxidoreductase activity, acting on the CH-OH group of donors, NAD or NADP as acceptor"/>
    <property type="evidence" value="ECO:0007669"/>
    <property type="project" value="TreeGrafter"/>
</dbReference>
<dbReference type="PRINTS" id="PR00080">
    <property type="entry name" value="SDRFAMILY"/>
</dbReference>
<dbReference type="OrthoDB" id="7946012at2"/>
<dbReference type="EMBL" id="LAJE02000234">
    <property type="protein sequence ID" value="OEO30093.1"/>
    <property type="molecule type" value="Genomic_DNA"/>
</dbReference>
<evidence type="ECO:0000313" key="3">
    <source>
        <dbReference type="EMBL" id="OEO30093.1"/>
    </source>
</evidence>
<dbReference type="PANTHER" id="PTHR42760:SF133">
    <property type="entry name" value="3-OXOACYL-[ACYL-CARRIER-PROTEIN] REDUCTASE"/>
    <property type="match status" value="1"/>
</dbReference>
<gene>
    <name evidence="3" type="ORF">VW23_023065</name>
</gene>
<dbReference type="NCBIfam" id="NF005559">
    <property type="entry name" value="PRK07231.1"/>
    <property type="match status" value="1"/>
</dbReference>
<dbReference type="InterPro" id="IPR002347">
    <property type="entry name" value="SDR_fam"/>
</dbReference>
<name>A0A1E5XNB7_9HYPH</name>
<dbReference type="Proteomes" id="UP000095463">
    <property type="component" value="Unassembled WGS sequence"/>
</dbReference>
<dbReference type="AlphaFoldDB" id="A0A1E5XNB7"/>
<keyword evidence="2" id="KW-0560">Oxidoreductase</keyword>
<organism evidence="3 4">
    <name type="scientific">Devosia insulae DS-56</name>
    <dbReference type="NCBI Taxonomy" id="1116389"/>
    <lineage>
        <taxon>Bacteria</taxon>
        <taxon>Pseudomonadati</taxon>
        <taxon>Pseudomonadota</taxon>
        <taxon>Alphaproteobacteria</taxon>
        <taxon>Hyphomicrobiales</taxon>
        <taxon>Devosiaceae</taxon>
        <taxon>Devosia</taxon>
    </lineage>
</organism>
<proteinExistence type="inferred from homology"/>
<evidence type="ECO:0000313" key="4">
    <source>
        <dbReference type="Proteomes" id="UP000095463"/>
    </source>
</evidence>